<dbReference type="InterPro" id="IPR023408">
    <property type="entry name" value="MscS_beta-dom_sf"/>
</dbReference>
<reference evidence="8 9" key="1">
    <citation type="submission" date="2022-01" db="EMBL/GenBank/DDBJ databases">
        <authorList>
            <person name="Xiong W."/>
            <person name="Schranz E."/>
        </authorList>
    </citation>
    <scope>NUCLEOTIDE SEQUENCE [LARGE SCALE GENOMIC DNA]</scope>
</reference>
<dbReference type="EMBL" id="CAKMRJ010000002">
    <property type="protein sequence ID" value="CAH1415970.1"/>
    <property type="molecule type" value="Genomic_DNA"/>
</dbReference>
<dbReference type="AlphaFoldDB" id="A0AAU9LPZ0"/>
<gene>
    <name evidence="8" type="ORF">LVIROSA_LOCUS3776</name>
</gene>
<dbReference type="InterPro" id="IPR010920">
    <property type="entry name" value="LSM_dom_sf"/>
</dbReference>
<dbReference type="Gene3D" id="2.30.30.60">
    <property type="match status" value="1"/>
</dbReference>
<evidence type="ECO:0000256" key="2">
    <source>
        <dbReference type="ARBA" id="ARBA00022692"/>
    </source>
</evidence>
<keyword evidence="9" id="KW-1185">Reference proteome</keyword>
<evidence type="ECO:0000259" key="7">
    <source>
        <dbReference type="Pfam" id="PF00924"/>
    </source>
</evidence>
<dbReference type="GO" id="GO:0034220">
    <property type="term" value="P:monoatomic ion transmembrane transport"/>
    <property type="evidence" value="ECO:0007669"/>
    <property type="project" value="UniProtKB-KW"/>
</dbReference>
<comment type="caution">
    <text evidence="8">The sequence shown here is derived from an EMBL/GenBank/DDBJ whole genome shotgun (WGS) entry which is preliminary data.</text>
</comment>
<proteinExistence type="predicted"/>
<organism evidence="8 9">
    <name type="scientific">Lactuca virosa</name>
    <dbReference type="NCBI Taxonomy" id="75947"/>
    <lineage>
        <taxon>Eukaryota</taxon>
        <taxon>Viridiplantae</taxon>
        <taxon>Streptophyta</taxon>
        <taxon>Embryophyta</taxon>
        <taxon>Tracheophyta</taxon>
        <taxon>Spermatophyta</taxon>
        <taxon>Magnoliopsida</taxon>
        <taxon>eudicotyledons</taxon>
        <taxon>Gunneridae</taxon>
        <taxon>Pentapetalae</taxon>
        <taxon>asterids</taxon>
        <taxon>campanulids</taxon>
        <taxon>Asterales</taxon>
        <taxon>Asteraceae</taxon>
        <taxon>Cichorioideae</taxon>
        <taxon>Cichorieae</taxon>
        <taxon>Lactucinae</taxon>
        <taxon>Lactuca</taxon>
    </lineage>
</organism>
<protein>
    <recommendedName>
        <fullName evidence="7">Mechanosensitive ion channel MscS domain-containing protein</fullName>
    </recommendedName>
</protein>
<dbReference type="SUPFAM" id="SSF50182">
    <property type="entry name" value="Sm-like ribonucleoproteins"/>
    <property type="match status" value="1"/>
</dbReference>
<keyword evidence="2" id="KW-0812">Transmembrane</keyword>
<keyword evidence="5" id="KW-0472">Membrane</keyword>
<dbReference type="GO" id="GO:0016020">
    <property type="term" value="C:membrane"/>
    <property type="evidence" value="ECO:0007669"/>
    <property type="project" value="UniProtKB-SubCell"/>
</dbReference>
<evidence type="ECO:0000313" key="9">
    <source>
        <dbReference type="Proteomes" id="UP001157418"/>
    </source>
</evidence>
<accession>A0AAU9LPZ0</accession>
<name>A0AAU9LPZ0_9ASTR</name>
<dbReference type="InterPro" id="IPR006685">
    <property type="entry name" value="MscS_channel_2nd"/>
</dbReference>
<evidence type="ECO:0000256" key="3">
    <source>
        <dbReference type="ARBA" id="ARBA00022989"/>
    </source>
</evidence>
<evidence type="ECO:0000256" key="5">
    <source>
        <dbReference type="ARBA" id="ARBA00023136"/>
    </source>
</evidence>
<dbReference type="PANTHER" id="PTHR30566">
    <property type="entry name" value="YNAI-RELATED MECHANOSENSITIVE ION CHANNEL"/>
    <property type="match status" value="1"/>
</dbReference>
<evidence type="ECO:0000256" key="6">
    <source>
        <dbReference type="ARBA" id="ARBA00023303"/>
    </source>
</evidence>
<keyword evidence="6" id="KW-0407">Ion channel</keyword>
<keyword evidence="4" id="KW-0406">Ion transport</keyword>
<keyword evidence="3" id="KW-1133">Transmembrane helix</keyword>
<dbReference type="Pfam" id="PF00924">
    <property type="entry name" value="MS_channel_2nd"/>
    <property type="match status" value="1"/>
</dbReference>
<keyword evidence="4" id="KW-0813">Transport</keyword>
<dbReference type="PANTHER" id="PTHR30566:SF5">
    <property type="entry name" value="MECHANOSENSITIVE ION CHANNEL PROTEIN 1, MITOCHONDRIAL-RELATED"/>
    <property type="match status" value="1"/>
</dbReference>
<dbReference type="Proteomes" id="UP001157418">
    <property type="component" value="Unassembled WGS sequence"/>
</dbReference>
<comment type="subcellular location">
    <subcellularLocation>
        <location evidence="1">Membrane</location>
    </subcellularLocation>
</comment>
<evidence type="ECO:0000256" key="4">
    <source>
        <dbReference type="ARBA" id="ARBA00023065"/>
    </source>
</evidence>
<sequence length="328" mass="36202">MNGMSLVMSKPCCPMYNFAKSKIPCRLSNGISTTCMLKHGAYSISAVKDGKRGLRSQVPTKGKGSGVVVLSASIIIGLALTKHREFVTQFVSTKGAIGEIWKSCACFHFYLVVLALFVVGRHLGDILYGVAVLRLDKPFSIGDIIQVGSVKGEVIRMGLISTLLFSADSLPIKVSNSLFFSQAIVNKSSASYCAMVSKIFVGVDVIDKIHEISEEIIYMMKSNSNVYLEEAHPYCCLSAIINNCAELTLGCNLKNMSEDELFSAKQDILLQSDEIIKKHGVKLHKHMGEVNRYVSEAYMDRFQYSTNSSFGDLNALVFNKFQLVKKMR</sequence>
<evidence type="ECO:0000313" key="8">
    <source>
        <dbReference type="EMBL" id="CAH1415970.1"/>
    </source>
</evidence>
<evidence type="ECO:0000256" key="1">
    <source>
        <dbReference type="ARBA" id="ARBA00004370"/>
    </source>
</evidence>
<feature type="domain" description="Mechanosensitive ion channel MscS" evidence="7">
    <location>
        <begin position="133"/>
        <end position="188"/>
    </location>
</feature>